<organism evidence="1 2">
    <name type="scientific">Populus trichocarpa</name>
    <name type="common">Western balsam poplar</name>
    <name type="synonym">Populus balsamifera subsp. trichocarpa</name>
    <dbReference type="NCBI Taxonomy" id="3694"/>
    <lineage>
        <taxon>Eukaryota</taxon>
        <taxon>Viridiplantae</taxon>
        <taxon>Streptophyta</taxon>
        <taxon>Embryophyta</taxon>
        <taxon>Tracheophyta</taxon>
        <taxon>Spermatophyta</taxon>
        <taxon>Magnoliopsida</taxon>
        <taxon>eudicotyledons</taxon>
        <taxon>Gunneridae</taxon>
        <taxon>Pentapetalae</taxon>
        <taxon>rosids</taxon>
        <taxon>fabids</taxon>
        <taxon>Malpighiales</taxon>
        <taxon>Salicaceae</taxon>
        <taxon>Saliceae</taxon>
        <taxon>Populus</taxon>
    </lineage>
</organism>
<reference evidence="1 2" key="1">
    <citation type="journal article" date="2006" name="Science">
        <title>The genome of black cottonwood, Populus trichocarpa (Torr. &amp; Gray).</title>
        <authorList>
            <person name="Tuskan G.A."/>
            <person name="Difazio S."/>
            <person name="Jansson S."/>
            <person name="Bohlmann J."/>
            <person name="Grigoriev I."/>
            <person name="Hellsten U."/>
            <person name="Putnam N."/>
            <person name="Ralph S."/>
            <person name="Rombauts S."/>
            <person name="Salamov A."/>
            <person name="Schein J."/>
            <person name="Sterck L."/>
            <person name="Aerts A."/>
            <person name="Bhalerao R.R."/>
            <person name="Bhalerao R.P."/>
            <person name="Blaudez D."/>
            <person name="Boerjan W."/>
            <person name="Brun A."/>
            <person name="Brunner A."/>
            <person name="Busov V."/>
            <person name="Campbell M."/>
            <person name="Carlson J."/>
            <person name="Chalot M."/>
            <person name="Chapman J."/>
            <person name="Chen G.L."/>
            <person name="Cooper D."/>
            <person name="Coutinho P.M."/>
            <person name="Couturier J."/>
            <person name="Covert S."/>
            <person name="Cronk Q."/>
            <person name="Cunningham R."/>
            <person name="Davis J."/>
            <person name="Degroeve S."/>
            <person name="Dejardin A."/>
            <person name="Depamphilis C."/>
            <person name="Detter J."/>
            <person name="Dirks B."/>
            <person name="Dubchak I."/>
            <person name="Duplessis S."/>
            <person name="Ehlting J."/>
            <person name="Ellis B."/>
            <person name="Gendler K."/>
            <person name="Goodstein D."/>
            <person name="Gribskov M."/>
            <person name="Grimwood J."/>
            <person name="Groover A."/>
            <person name="Gunter L."/>
            <person name="Hamberger B."/>
            <person name="Heinze B."/>
            <person name="Helariutta Y."/>
            <person name="Henrissat B."/>
            <person name="Holligan D."/>
            <person name="Holt R."/>
            <person name="Huang W."/>
            <person name="Islam-Faridi N."/>
            <person name="Jones S."/>
            <person name="Jones-Rhoades M."/>
            <person name="Jorgensen R."/>
            <person name="Joshi C."/>
            <person name="Kangasjarvi J."/>
            <person name="Karlsson J."/>
            <person name="Kelleher C."/>
            <person name="Kirkpatrick R."/>
            <person name="Kirst M."/>
            <person name="Kohler A."/>
            <person name="Kalluri U."/>
            <person name="Larimer F."/>
            <person name="Leebens-Mack J."/>
            <person name="Leple J.C."/>
            <person name="Locascio P."/>
            <person name="Lou Y."/>
            <person name="Lucas S."/>
            <person name="Martin F."/>
            <person name="Montanini B."/>
            <person name="Napoli C."/>
            <person name="Nelson D.R."/>
            <person name="Nelson C."/>
            <person name="Nieminen K."/>
            <person name="Nilsson O."/>
            <person name="Pereda V."/>
            <person name="Peter G."/>
            <person name="Philippe R."/>
            <person name="Pilate G."/>
            <person name="Poliakov A."/>
            <person name="Razumovskaya J."/>
            <person name="Richardson P."/>
            <person name="Rinaldi C."/>
            <person name="Ritland K."/>
            <person name="Rouze P."/>
            <person name="Ryaboy D."/>
            <person name="Schmutz J."/>
            <person name="Schrader J."/>
            <person name="Segerman B."/>
            <person name="Shin H."/>
            <person name="Siddiqui A."/>
            <person name="Sterky F."/>
            <person name="Terry A."/>
            <person name="Tsai C.J."/>
            <person name="Uberbacher E."/>
            <person name="Unneberg P."/>
            <person name="Vahala J."/>
            <person name="Wall K."/>
            <person name="Wessler S."/>
            <person name="Yang G."/>
            <person name="Yin T."/>
            <person name="Douglas C."/>
            <person name="Marra M."/>
            <person name="Sandberg G."/>
            <person name="Van de Peer Y."/>
            <person name="Rokhsar D."/>
        </authorList>
    </citation>
    <scope>NUCLEOTIDE SEQUENCE [LARGE SCALE GENOMIC DNA]</scope>
    <source>
        <strain evidence="2">cv. Nisqually</strain>
    </source>
</reference>
<gene>
    <name evidence="1" type="ORF">POPTR_004G054701v4</name>
</gene>
<accession>A0ACC0T310</accession>
<proteinExistence type="predicted"/>
<protein>
    <submittedName>
        <fullName evidence="1">Uncharacterized protein</fullName>
    </submittedName>
</protein>
<evidence type="ECO:0000313" key="1">
    <source>
        <dbReference type="EMBL" id="KAI9395954.1"/>
    </source>
</evidence>
<dbReference type="EMBL" id="CM009293">
    <property type="protein sequence ID" value="KAI9395954.1"/>
    <property type="molecule type" value="Genomic_DNA"/>
</dbReference>
<dbReference type="Proteomes" id="UP000006729">
    <property type="component" value="Chromosome 4"/>
</dbReference>
<name>A0ACC0T310_POPTR</name>
<sequence length="59" mass="6638">MAGKSIQRQKKEGTVCYAAAIMLFTRAEITCRKIPMKEKDSTHQIKGLKMYVAAFATQD</sequence>
<evidence type="ECO:0000313" key="2">
    <source>
        <dbReference type="Proteomes" id="UP000006729"/>
    </source>
</evidence>
<comment type="caution">
    <text evidence="1">The sequence shown here is derived from an EMBL/GenBank/DDBJ whole genome shotgun (WGS) entry which is preliminary data.</text>
</comment>
<keyword evidence="2" id="KW-1185">Reference proteome</keyword>